<dbReference type="NCBIfam" id="TIGR01313">
    <property type="entry name" value="therm_gnt_kin"/>
    <property type="match status" value="1"/>
</dbReference>
<dbReference type="GO" id="GO:0005737">
    <property type="term" value="C:cytoplasm"/>
    <property type="evidence" value="ECO:0007669"/>
    <property type="project" value="TreeGrafter"/>
</dbReference>
<dbReference type="CDD" id="cd02021">
    <property type="entry name" value="GntK"/>
    <property type="match status" value="1"/>
</dbReference>
<evidence type="ECO:0000256" key="8">
    <source>
        <dbReference type="ARBA" id="ARBA00023064"/>
    </source>
</evidence>
<dbReference type="RefSeq" id="WP_159600330.1">
    <property type="nucleotide sequence ID" value="NZ_CACSAS010000001.1"/>
</dbReference>
<comment type="similarity">
    <text evidence="2 10">Belongs to the gluconokinase GntK/GntV family.</text>
</comment>
<dbReference type="AlphaFoldDB" id="A0A5S9PSH2"/>
<dbReference type="InterPro" id="IPR006001">
    <property type="entry name" value="Therm_gnt_kin"/>
</dbReference>
<keyword evidence="5 10" id="KW-0547">Nucleotide-binding</keyword>
<evidence type="ECO:0000256" key="9">
    <source>
        <dbReference type="ARBA" id="ARBA00048090"/>
    </source>
</evidence>
<organism evidence="11 12">
    <name type="scientific">Starkeya nomas</name>
    <dbReference type="NCBI Taxonomy" id="2666134"/>
    <lineage>
        <taxon>Bacteria</taxon>
        <taxon>Pseudomonadati</taxon>
        <taxon>Pseudomonadota</taxon>
        <taxon>Alphaproteobacteria</taxon>
        <taxon>Hyphomicrobiales</taxon>
        <taxon>Xanthobacteraceae</taxon>
        <taxon>Starkeya</taxon>
    </lineage>
</organism>
<dbReference type="Proteomes" id="UP000433050">
    <property type="component" value="Unassembled WGS sequence"/>
</dbReference>
<dbReference type="SUPFAM" id="SSF52540">
    <property type="entry name" value="P-loop containing nucleoside triphosphate hydrolases"/>
    <property type="match status" value="1"/>
</dbReference>
<evidence type="ECO:0000256" key="3">
    <source>
        <dbReference type="ARBA" id="ARBA00012054"/>
    </source>
</evidence>
<keyword evidence="8" id="KW-0311">Gluconate utilization</keyword>
<dbReference type="EMBL" id="CACSAS010000001">
    <property type="protein sequence ID" value="CAA0107448.1"/>
    <property type="molecule type" value="Genomic_DNA"/>
</dbReference>
<dbReference type="InterPro" id="IPR027417">
    <property type="entry name" value="P-loop_NTPase"/>
</dbReference>
<dbReference type="Gene3D" id="3.40.50.300">
    <property type="entry name" value="P-loop containing nucleotide triphosphate hydrolases"/>
    <property type="match status" value="1"/>
</dbReference>
<reference evidence="11 12" key="1">
    <citation type="submission" date="2019-12" db="EMBL/GenBank/DDBJ databases">
        <authorList>
            <person name="Reyes-Prieto M."/>
        </authorList>
    </citation>
    <scope>NUCLEOTIDE SEQUENCE [LARGE SCALE GENOMIC DNA]</scope>
    <source>
        <strain evidence="11">HF14-78462</strain>
    </source>
</reference>
<dbReference type="GO" id="GO:0019521">
    <property type="term" value="P:D-gluconate metabolic process"/>
    <property type="evidence" value="ECO:0007669"/>
    <property type="project" value="UniProtKB-KW"/>
</dbReference>
<proteinExistence type="inferred from homology"/>
<evidence type="ECO:0000256" key="1">
    <source>
        <dbReference type="ARBA" id="ARBA00004761"/>
    </source>
</evidence>
<dbReference type="GO" id="GO:0005524">
    <property type="term" value="F:ATP binding"/>
    <property type="evidence" value="ECO:0007669"/>
    <property type="project" value="UniProtKB-KW"/>
</dbReference>
<dbReference type="PANTHER" id="PTHR43442">
    <property type="entry name" value="GLUCONOKINASE-RELATED"/>
    <property type="match status" value="1"/>
</dbReference>
<accession>A0A5S9PSH2</accession>
<dbReference type="PANTHER" id="PTHR43442:SF3">
    <property type="entry name" value="GLUCONOKINASE-RELATED"/>
    <property type="match status" value="1"/>
</dbReference>
<evidence type="ECO:0000256" key="2">
    <source>
        <dbReference type="ARBA" id="ARBA00008420"/>
    </source>
</evidence>
<evidence type="ECO:0000256" key="4">
    <source>
        <dbReference type="ARBA" id="ARBA00022679"/>
    </source>
</evidence>
<keyword evidence="4 10" id="KW-0808">Transferase</keyword>
<dbReference type="GO" id="GO:0046316">
    <property type="term" value="F:gluconokinase activity"/>
    <property type="evidence" value="ECO:0007669"/>
    <property type="project" value="UniProtKB-EC"/>
</dbReference>
<evidence type="ECO:0000256" key="6">
    <source>
        <dbReference type="ARBA" id="ARBA00022777"/>
    </source>
</evidence>
<dbReference type="Pfam" id="PF13671">
    <property type="entry name" value="AAA_33"/>
    <property type="match status" value="1"/>
</dbReference>
<evidence type="ECO:0000313" key="11">
    <source>
        <dbReference type="EMBL" id="CAA0107448.1"/>
    </source>
</evidence>
<comment type="catalytic activity">
    <reaction evidence="9 10">
        <text>D-gluconate + ATP = 6-phospho-D-gluconate + ADP + H(+)</text>
        <dbReference type="Rhea" id="RHEA:19433"/>
        <dbReference type="ChEBI" id="CHEBI:15378"/>
        <dbReference type="ChEBI" id="CHEBI:18391"/>
        <dbReference type="ChEBI" id="CHEBI:30616"/>
        <dbReference type="ChEBI" id="CHEBI:58759"/>
        <dbReference type="ChEBI" id="CHEBI:456216"/>
        <dbReference type="EC" id="2.7.1.12"/>
    </reaction>
</comment>
<keyword evidence="6 10" id="KW-0418">Kinase</keyword>
<evidence type="ECO:0000256" key="7">
    <source>
        <dbReference type="ARBA" id="ARBA00022840"/>
    </source>
</evidence>
<name>A0A5S9PSH2_9HYPH</name>
<sequence>MNGAASTIAPITAPIVVVMGVCGSGKSSIGRALAGRHGWSFLEGDDLHPPGNVERMSQGQPLTDDDRHDWLAAIGERIAEADHAGAGLVVACSALKRSYRDQLSAVSPRVMFLHLSGDRALIEARMAARAGHFMPLSLIDSQFATLEPPQPDERAVTLPIDMEPGALLDEAEDRLDRLQLQESAR</sequence>
<keyword evidence="7 10" id="KW-0067">ATP-binding</keyword>
<comment type="pathway">
    <text evidence="1">Carbohydrate acid metabolism.</text>
</comment>
<gene>
    <name evidence="11" type="ORF">STARVERO_03454</name>
</gene>
<dbReference type="FunFam" id="3.40.50.300:FF:000522">
    <property type="entry name" value="Gluconokinase"/>
    <property type="match status" value="1"/>
</dbReference>
<keyword evidence="12" id="KW-1185">Reference proteome</keyword>
<protein>
    <recommendedName>
        <fullName evidence="3 10">Gluconokinase</fullName>
        <ecNumber evidence="3 10">2.7.1.12</ecNumber>
    </recommendedName>
</protein>
<evidence type="ECO:0000313" key="12">
    <source>
        <dbReference type="Proteomes" id="UP000433050"/>
    </source>
</evidence>
<evidence type="ECO:0000256" key="10">
    <source>
        <dbReference type="RuleBase" id="RU363066"/>
    </source>
</evidence>
<evidence type="ECO:0000256" key="5">
    <source>
        <dbReference type="ARBA" id="ARBA00022741"/>
    </source>
</evidence>
<dbReference type="EC" id="2.7.1.12" evidence="3 10"/>